<comment type="caution">
    <text evidence="2">The sequence shown here is derived from an EMBL/GenBank/DDBJ whole genome shotgun (WGS) entry which is preliminary data.</text>
</comment>
<name>A0A7W7D767_9ACTN</name>
<organism evidence="2 3">
    <name type="scientific">Sphaerisporangium siamense</name>
    <dbReference type="NCBI Taxonomy" id="795645"/>
    <lineage>
        <taxon>Bacteria</taxon>
        <taxon>Bacillati</taxon>
        <taxon>Actinomycetota</taxon>
        <taxon>Actinomycetes</taxon>
        <taxon>Streptosporangiales</taxon>
        <taxon>Streptosporangiaceae</taxon>
        <taxon>Sphaerisporangium</taxon>
    </lineage>
</organism>
<dbReference type="RefSeq" id="WP_184880688.1">
    <property type="nucleotide sequence ID" value="NZ_BOOV01000016.1"/>
</dbReference>
<dbReference type="AlphaFoldDB" id="A0A7W7D767"/>
<evidence type="ECO:0000313" key="3">
    <source>
        <dbReference type="Proteomes" id="UP000542210"/>
    </source>
</evidence>
<feature type="region of interest" description="Disordered" evidence="1">
    <location>
        <begin position="46"/>
        <end position="67"/>
    </location>
</feature>
<protein>
    <submittedName>
        <fullName evidence="2">Uncharacterized protein</fullName>
    </submittedName>
</protein>
<feature type="region of interest" description="Disordered" evidence="1">
    <location>
        <begin position="145"/>
        <end position="173"/>
    </location>
</feature>
<evidence type="ECO:0000313" key="2">
    <source>
        <dbReference type="EMBL" id="MBB4701552.1"/>
    </source>
</evidence>
<dbReference type="EMBL" id="JACHND010000001">
    <property type="protein sequence ID" value="MBB4701552.1"/>
    <property type="molecule type" value="Genomic_DNA"/>
</dbReference>
<reference evidence="2 3" key="1">
    <citation type="submission" date="2020-08" db="EMBL/GenBank/DDBJ databases">
        <title>Sequencing the genomes of 1000 actinobacteria strains.</title>
        <authorList>
            <person name="Klenk H.-P."/>
        </authorList>
    </citation>
    <scope>NUCLEOTIDE SEQUENCE [LARGE SCALE GENOMIC DNA]</scope>
    <source>
        <strain evidence="2 3">DSM 45784</strain>
    </source>
</reference>
<dbReference type="Proteomes" id="UP000542210">
    <property type="component" value="Unassembled WGS sequence"/>
</dbReference>
<proteinExistence type="predicted"/>
<gene>
    <name evidence="2" type="ORF">BJ982_003096</name>
</gene>
<evidence type="ECO:0000256" key="1">
    <source>
        <dbReference type="SAM" id="MobiDB-lite"/>
    </source>
</evidence>
<sequence>MELVRQASCLGIEEEDEMRFRRLALVIGAAPVLAVAGCGTAQEAPGVASAGKGTGAASPSASPAVSSDPVKFAECMRGHGIDIKDPEPGGKVQIRIRSGDRGKVEAAQKECGKYLQGGGLLGKGNDPKMRDAVLKFTACMREHGVDMPDPKPGEGAVIKMPKGADPDGKKFKEAHKACEKLLPGAPGGPAE</sequence>
<keyword evidence="3" id="KW-1185">Reference proteome</keyword>
<accession>A0A7W7D767</accession>
<feature type="compositionally biased region" description="Basic and acidic residues" evidence="1">
    <location>
        <begin position="162"/>
        <end position="173"/>
    </location>
</feature>